<evidence type="ECO:0000313" key="2">
    <source>
        <dbReference type="Proteomes" id="UP000789342"/>
    </source>
</evidence>
<proteinExistence type="predicted"/>
<gene>
    <name evidence="1" type="ORF">AMORRO_LOCUS16296</name>
</gene>
<dbReference type="AlphaFoldDB" id="A0A9N9J580"/>
<protein>
    <submittedName>
        <fullName evidence="1">6212_t:CDS:1</fullName>
    </submittedName>
</protein>
<name>A0A9N9J580_9GLOM</name>
<reference evidence="1" key="1">
    <citation type="submission" date="2021-06" db="EMBL/GenBank/DDBJ databases">
        <authorList>
            <person name="Kallberg Y."/>
            <person name="Tangrot J."/>
            <person name="Rosling A."/>
        </authorList>
    </citation>
    <scope>NUCLEOTIDE SEQUENCE</scope>
    <source>
        <strain evidence="1">CL551</strain>
    </source>
</reference>
<comment type="caution">
    <text evidence="1">The sequence shown here is derived from an EMBL/GenBank/DDBJ whole genome shotgun (WGS) entry which is preliminary data.</text>
</comment>
<evidence type="ECO:0000313" key="1">
    <source>
        <dbReference type="EMBL" id="CAG8766301.1"/>
    </source>
</evidence>
<feature type="non-terminal residue" evidence="1">
    <location>
        <position position="135"/>
    </location>
</feature>
<dbReference type="EMBL" id="CAJVPV010043760">
    <property type="protein sequence ID" value="CAG8766301.1"/>
    <property type="molecule type" value="Genomic_DNA"/>
</dbReference>
<sequence length="135" mass="16011">QSSRIPNLFISLVRNWFAKMSIYFLIPTIYHLTRIDIEDSPVQQKRKVVQLNGSLSTCHLNINLKVHIEAKIKNMNEKHYVKSFYHFGFGIKKDKYRVFLYYQKSIEMEDFDRGLGVRNKVFIFFQKSDIASGIK</sequence>
<organism evidence="1 2">
    <name type="scientific">Acaulospora morrowiae</name>
    <dbReference type="NCBI Taxonomy" id="94023"/>
    <lineage>
        <taxon>Eukaryota</taxon>
        <taxon>Fungi</taxon>
        <taxon>Fungi incertae sedis</taxon>
        <taxon>Mucoromycota</taxon>
        <taxon>Glomeromycotina</taxon>
        <taxon>Glomeromycetes</taxon>
        <taxon>Diversisporales</taxon>
        <taxon>Acaulosporaceae</taxon>
        <taxon>Acaulospora</taxon>
    </lineage>
</organism>
<dbReference type="Proteomes" id="UP000789342">
    <property type="component" value="Unassembled WGS sequence"/>
</dbReference>
<keyword evidence="2" id="KW-1185">Reference proteome</keyword>
<feature type="non-terminal residue" evidence="1">
    <location>
        <position position="1"/>
    </location>
</feature>
<accession>A0A9N9J580</accession>